<keyword evidence="1" id="KW-1133">Transmembrane helix</keyword>
<dbReference type="InterPro" id="IPR051207">
    <property type="entry name" value="ComplexI_NDUFA9_subunit"/>
</dbReference>
<evidence type="ECO:0000259" key="2">
    <source>
        <dbReference type="Pfam" id="PF01370"/>
    </source>
</evidence>
<keyword evidence="1" id="KW-0812">Transmembrane</keyword>
<dbReference type="RefSeq" id="WP_019019811.1">
    <property type="nucleotide sequence ID" value="NZ_BMXD01000010.1"/>
</dbReference>
<dbReference type="InterPro" id="IPR025695">
    <property type="entry name" value="DoxX-like"/>
</dbReference>
<gene>
    <name evidence="3" type="ORF">ACFOEI_12055</name>
</gene>
<name>A0ABV7M2U0_9GAMM</name>
<accession>A0ABV7M2U0</accession>
<evidence type="ECO:0000313" key="3">
    <source>
        <dbReference type="EMBL" id="MFC3292795.1"/>
    </source>
</evidence>
<dbReference type="EMBL" id="JBHRUH010000019">
    <property type="protein sequence ID" value="MFC3292795.1"/>
    <property type="molecule type" value="Genomic_DNA"/>
</dbReference>
<feature type="transmembrane region" description="Helical" evidence="1">
    <location>
        <begin position="339"/>
        <end position="361"/>
    </location>
</feature>
<dbReference type="Proteomes" id="UP001595640">
    <property type="component" value="Unassembled WGS sequence"/>
</dbReference>
<proteinExistence type="predicted"/>
<evidence type="ECO:0000313" key="4">
    <source>
        <dbReference type="Proteomes" id="UP001595640"/>
    </source>
</evidence>
<feature type="transmembrane region" description="Helical" evidence="1">
    <location>
        <begin position="303"/>
        <end position="324"/>
    </location>
</feature>
<feature type="transmembrane region" description="Helical" evidence="1">
    <location>
        <begin position="373"/>
        <end position="391"/>
    </location>
</feature>
<feature type="domain" description="NAD-dependent epimerase/dehydratase" evidence="2">
    <location>
        <begin position="3"/>
        <end position="193"/>
    </location>
</feature>
<dbReference type="SUPFAM" id="SSF51735">
    <property type="entry name" value="NAD(P)-binding Rossmann-fold domains"/>
    <property type="match status" value="1"/>
</dbReference>
<comment type="caution">
    <text evidence="3">The sequence shown here is derived from an EMBL/GenBank/DDBJ whole genome shotgun (WGS) entry which is preliminary data.</text>
</comment>
<organism evidence="3 4">
    <name type="scientific">Modicisalibacter luteus</name>
    <dbReference type="NCBI Taxonomy" id="453962"/>
    <lineage>
        <taxon>Bacteria</taxon>
        <taxon>Pseudomonadati</taxon>
        <taxon>Pseudomonadota</taxon>
        <taxon>Gammaproteobacteria</taxon>
        <taxon>Oceanospirillales</taxon>
        <taxon>Halomonadaceae</taxon>
        <taxon>Modicisalibacter</taxon>
    </lineage>
</organism>
<reference evidence="4" key="1">
    <citation type="journal article" date="2019" name="Int. J. Syst. Evol. Microbiol.">
        <title>The Global Catalogue of Microorganisms (GCM) 10K type strain sequencing project: providing services to taxonomists for standard genome sequencing and annotation.</title>
        <authorList>
            <consortium name="The Broad Institute Genomics Platform"/>
            <consortium name="The Broad Institute Genome Sequencing Center for Infectious Disease"/>
            <person name="Wu L."/>
            <person name="Ma J."/>
        </authorList>
    </citation>
    <scope>NUCLEOTIDE SEQUENCE [LARGE SCALE GENOMIC DNA]</scope>
    <source>
        <strain evidence="4">KCTC 12847</strain>
    </source>
</reference>
<sequence length="424" mass="45354">MRILLVGGNGFIGRHLMTALLAEGHRIVATSRRGQGPELPGVTWQSLDLGRLGRDGHAFDWPAGTALVINAAGLLTSDAGELGAVQDRGSRALFDLAASHDAQILQFSALGAGEHSEVPFLASKAAADDYLLGLNASCVVLRPSMVIGRGGGSSGWLTQLSPLPLIPLLDTRARVQPLHIDDLVAAVLALLRQWPSRPTVLPLVGPQPMTLPQIIDTLRAVQGWTPARYVQVPRRLAATGARLGDRLDWRALNTQTLRLAGHDNLASPEPLAEASGFRAAPLQARLHDWPTRGESVTATLRPVMLAVLVAIWLGTALVCLGPGYDWGLRIMAQAGAEGWLAAAAVVGGAILDAVLGLGLLWRRWRRLALRAQIGLMLAYMVIITMLVPLYWSDPFAAVGKNAVLIVATLWLLWTEPGRKEAPPK</sequence>
<protein>
    <submittedName>
        <fullName evidence="3">SDR family oxidoreductase</fullName>
    </submittedName>
</protein>
<keyword evidence="1" id="KW-0472">Membrane</keyword>
<feature type="transmembrane region" description="Helical" evidence="1">
    <location>
        <begin position="397"/>
        <end position="414"/>
    </location>
</feature>
<dbReference type="Gene3D" id="3.40.50.720">
    <property type="entry name" value="NAD(P)-binding Rossmann-like Domain"/>
    <property type="match status" value="1"/>
</dbReference>
<dbReference type="Pfam" id="PF01370">
    <property type="entry name" value="Epimerase"/>
    <property type="match status" value="1"/>
</dbReference>
<dbReference type="InterPro" id="IPR001509">
    <property type="entry name" value="Epimerase_deHydtase"/>
</dbReference>
<evidence type="ECO:0000256" key="1">
    <source>
        <dbReference type="SAM" id="Phobius"/>
    </source>
</evidence>
<dbReference type="PANTHER" id="PTHR12126">
    <property type="entry name" value="NADH-UBIQUINONE OXIDOREDUCTASE 39 KDA SUBUNIT-RELATED"/>
    <property type="match status" value="1"/>
</dbReference>
<dbReference type="PANTHER" id="PTHR12126:SF11">
    <property type="entry name" value="NADH DEHYDROGENASE [UBIQUINONE] 1 ALPHA SUBCOMPLEX SUBUNIT 9, MITOCHONDRIAL"/>
    <property type="match status" value="1"/>
</dbReference>
<dbReference type="InterPro" id="IPR036291">
    <property type="entry name" value="NAD(P)-bd_dom_sf"/>
</dbReference>
<keyword evidence="4" id="KW-1185">Reference proteome</keyword>
<dbReference type="Pfam" id="PF13781">
    <property type="entry name" value="DoxX_3"/>
    <property type="match status" value="1"/>
</dbReference>